<sequence>MFTGSLVALITPMQEDGQVDFTALSRLVEFHIENGTVGIVAVGTTGESPTLKTEEHRAVVETVVRQAAGRVPVIAGAGSNSTAHAIELAREMQAVGADMLLSVAPYYNKPNQEGMYQHYRALAESVALPILLYNVPGRTVADIANDTVLRLAQIDNIVGLKDASGNIARHCDLVRRAPADFALYSGDDATALAHMLCGGHGVISVTANVAPAQMSRLCRAALSGDIPLARSCNDMLQDLHHRLFIEPSPAPSKWALTRLGLIQNGIRLPLLPLTAVSQQQVEAAMKQAEVI</sequence>
<organism evidence="16 17">
    <name type="scientific">Paludibacterium purpuratum</name>
    <dbReference type="NCBI Taxonomy" id="1144873"/>
    <lineage>
        <taxon>Bacteria</taxon>
        <taxon>Pseudomonadati</taxon>
        <taxon>Pseudomonadota</taxon>
        <taxon>Betaproteobacteria</taxon>
        <taxon>Neisseriales</taxon>
        <taxon>Chromobacteriaceae</taxon>
        <taxon>Paludibacterium</taxon>
    </lineage>
</organism>
<evidence type="ECO:0000256" key="9">
    <source>
        <dbReference type="ARBA" id="ARBA00023239"/>
    </source>
</evidence>
<evidence type="ECO:0000313" key="17">
    <source>
        <dbReference type="Proteomes" id="UP000295611"/>
    </source>
</evidence>
<comment type="caution">
    <text evidence="12">Was originally thought to be a dihydrodipicolinate synthase (DHDPS), catalyzing the condensation of (S)-aspartate-beta-semialdehyde [(S)-ASA] and pyruvate to dihydrodipicolinate (DHDP). However, it was shown in E.coli that the product of the enzymatic reaction is not dihydrodipicolinate but in fact (4S)-4-hydroxy-2,3,4,5-tetrahydro-(2S)-dipicolinic acid (HTPA), and that the consecutive dehydration reaction leading to DHDP is not spontaneous but catalyzed by DapB.</text>
</comment>
<dbReference type="EMBL" id="SNZP01000013">
    <property type="protein sequence ID" value="TDR73541.1"/>
    <property type="molecule type" value="Genomic_DNA"/>
</dbReference>
<name>A0A4R7B1Q7_9NEIS</name>
<evidence type="ECO:0000256" key="3">
    <source>
        <dbReference type="ARBA" id="ARBA00007592"/>
    </source>
</evidence>
<proteinExistence type="inferred from homology"/>
<keyword evidence="17" id="KW-1185">Reference proteome</keyword>
<comment type="similarity">
    <text evidence="3 12 13">Belongs to the DapA family.</text>
</comment>
<dbReference type="RefSeq" id="WP_133682753.1">
    <property type="nucleotide sequence ID" value="NZ_SNZP01000013.1"/>
</dbReference>
<accession>A0A4R7B1Q7</accession>
<evidence type="ECO:0000256" key="7">
    <source>
        <dbReference type="ARBA" id="ARBA00022915"/>
    </source>
</evidence>
<evidence type="ECO:0000256" key="4">
    <source>
        <dbReference type="ARBA" id="ARBA00012086"/>
    </source>
</evidence>
<dbReference type="OrthoDB" id="9782828at2"/>
<evidence type="ECO:0000256" key="6">
    <source>
        <dbReference type="ARBA" id="ARBA00022605"/>
    </source>
</evidence>
<dbReference type="PIRSF" id="PIRSF001365">
    <property type="entry name" value="DHDPS"/>
    <property type="match status" value="1"/>
</dbReference>
<evidence type="ECO:0000256" key="15">
    <source>
        <dbReference type="PIRSR" id="PIRSR001365-2"/>
    </source>
</evidence>
<dbReference type="HAMAP" id="MF_00418">
    <property type="entry name" value="DapA"/>
    <property type="match status" value="1"/>
</dbReference>
<dbReference type="SMART" id="SM01130">
    <property type="entry name" value="DHDPS"/>
    <property type="match status" value="1"/>
</dbReference>
<comment type="subcellular location">
    <subcellularLocation>
        <location evidence="12">Cytoplasm</location>
    </subcellularLocation>
</comment>
<evidence type="ECO:0000256" key="13">
    <source>
        <dbReference type="PIRNR" id="PIRNR001365"/>
    </source>
</evidence>
<dbReference type="EC" id="4.3.3.7" evidence="4 12"/>
<dbReference type="Pfam" id="PF00701">
    <property type="entry name" value="DHDPS"/>
    <property type="match status" value="1"/>
</dbReference>
<dbReference type="UniPathway" id="UPA00034">
    <property type="reaction ID" value="UER00017"/>
</dbReference>
<comment type="subunit">
    <text evidence="12">Homotetramer; dimer of dimers.</text>
</comment>
<dbReference type="Gene3D" id="3.20.20.70">
    <property type="entry name" value="Aldolase class I"/>
    <property type="match status" value="1"/>
</dbReference>
<evidence type="ECO:0000313" key="16">
    <source>
        <dbReference type="EMBL" id="TDR73541.1"/>
    </source>
</evidence>
<reference evidence="16 17" key="1">
    <citation type="submission" date="2019-03" db="EMBL/GenBank/DDBJ databases">
        <title>Genomic Encyclopedia of Type Strains, Phase III (KMG-III): the genomes of soil and plant-associated and newly described type strains.</title>
        <authorList>
            <person name="Whitman W."/>
        </authorList>
    </citation>
    <scope>NUCLEOTIDE SEQUENCE [LARGE SCALE GENOMIC DNA]</scope>
    <source>
        <strain evidence="16 17">CECT 8976</strain>
    </source>
</reference>
<comment type="caution">
    <text evidence="16">The sequence shown here is derived from an EMBL/GenBank/DDBJ whole genome shotgun (WGS) entry which is preliminary data.</text>
</comment>
<evidence type="ECO:0000256" key="12">
    <source>
        <dbReference type="HAMAP-Rule" id="MF_00418"/>
    </source>
</evidence>
<dbReference type="PANTHER" id="PTHR12128:SF66">
    <property type="entry name" value="4-HYDROXY-2-OXOGLUTARATE ALDOLASE, MITOCHONDRIAL"/>
    <property type="match status" value="1"/>
</dbReference>
<keyword evidence="9 12" id="KW-0456">Lyase</keyword>
<feature type="active site" description="Proton donor/acceptor" evidence="12 14">
    <location>
        <position position="133"/>
    </location>
</feature>
<dbReference type="GO" id="GO:0019877">
    <property type="term" value="P:diaminopimelate biosynthetic process"/>
    <property type="evidence" value="ECO:0007669"/>
    <property type="project" value="UniProtKB-UniRule"/>
</dbReference>
<keyword evidence="10 12" id="KW-0704">Schiff base</keyword>
<dbReference type="PRINTS" id="PR00146">
    <property type="entry name" value="DHPICSNTHASE"/>
</dbReference>
<evidence type="ECO:0000256" key="11">
    <source>
        <dbReference type="ARBA" id="ARBA00047836"/>
    </source>
</evidence>
<dbReference type="InterPro" id="IPR002220">
    <property type="entry name" value="DapA-like"/>
</dbReference>
<dbReference type="PROSITE" id="PS00665">
    <property type="entry name" value="DHDPS_1"/>
    <property type="match status" value="1"/>
</dbReference>
<feature type="site" description="Part of a proton relay during catalysis" evidence="12">
    <location>
        <position position="107"/>
    </location>
</feature>
<evidence type="ECO:0000256" key="14">
    <source>
        <dbReference type="PIRSR" id="PIRSR001365-1"/>
    </source>
</evidence>
<dbReference type="AlphaFoldDB" id="A0A4R7B1Q7"/>
<dbReference type="GO" id="GO:0009089">
    <property type="term" value="P:lysine biosynthetic process via diaminopimelate"/>
    <property type="evidence" value="ECO:0007669"/>
    <property type="project" value="UniProtKB-UniRule"/>
</dbReference>
<dbReference type="PROSITE" id="PS00666">
    <property type="entry name" value="DHDPS_2"/>
    <property type="match status" value="1"/>
</dbReference>
<comment type="catalytic activity">
    <reaction evidence="11 12">
        <text>L-aspartate 4-semialdehyde + pyruvate = (2S,4S)-4-hydroxy-2,3,4,5-tetrahydrodipicolinate + H2O + H(+)</text>
        <dbReference type="Rhea" id="RHEA:34171"/>
        <dbReference type="ChEBI" id="CHEBI:15361"/>
        <dbReference type="ChEBI" id="CHEBI:15377"/>
        <dbReference type="ChEBI" id="CHEBI:15378"/>
        <dbReference type="ChEBI" id="CHEBI:67139"/>
        <dbReference type="ChEBI" id="CHEBI:537519"/>
        <dbReference type="EC" id="4.3.3.7"/>
    </reaction>
</comment>
<dbReference type="InterPro" id="IPR020624">
    <property type="entry name" value="Schiff_base-form_aldolases_CS"/>
</dbReference>
<keyword evidence="6 12" id="KW-0028">Amino-acid biosynthesis</keyword>
<dbReference type="CDD" id="cd00950">
    <property type="entry name" value="DHDPS"/>
    <property type="match status" value="1"/>
</dbReference>
<feature type="binding site" evidence="12 15">
    <location>
        <position position="203"/>
    </location>
    <ligand>
        <name>pyruvate</name>
        <dbReference type="ChEBI" id="CHEBI:15361"/>
    </ligand>
</feature>
<keyword evidence="7 12" id="KW-0220">Diaminopimelate biosynthesis</keyword>
<evidence type="ECO:0000256" key="1">
    <source>
        <dbReference type="ARBA" id="ARBA00003294"/>
    </source>
</evidence>
<feature type="binding site" evidence="12 15">
    <location>
        <position position="45"/>
    </location>
    <ligand>
        <name>pyruvate</name>
        <dbReference type="ChEBI" id="CHEBI:15361"/>
    </ligand>
</feature>
<dbReference type="NCBIfam" id="TIGR00674">
    <property type="entry name" value="dapA"/>
    <property type="match status" value="1"/>
</dbReference>
<dbReference type="PANTHER" id="PTHR12128">
    <property type="entry name" value="DIHYDRODIPICOLINATE SYNTHASE"/>
    <property type="match status" value="1"/>
</dbReference>
<dbReference type="InterPro" id="IPR013785">
    <property type="entry name" value="Aldolase_TIM"/>
</dbReference>
<evidence type="ECO:0000256" key="8">
    <source>
        <dbReference type="ARBA" id="ARBA00023154"/>
    </source>
</evidence>
<keyword evidence="5 12" id="KW-0963">Cytoplasm</keyword>
<dbReference type="SUPFAM" id="SSF51569">
    <property type="entry name" value="Aldolase"/>
    <property type="match status" value="1"/>
</dbReference>
<dbReference type="InterPro" id="IPR020625">
    <property type="entry name" value="Schiff_base-form_aldolases_AS"/>
</dbReference>
<keyword evidence="8 12" id="KW-0457">Lysine biosynthesis</keyword>
<comment type="pathway">
    <text evidence="2 12">Amino-acid biosynthesis; L-lysine biosynthesis via DAP pathway; (S)-tetrahydrodipicolinate from L-aspartate: step 3/4.</text>
</comment>
<feature type="active site" description="Schiff-base intermediate with substrate" evidence="12 14">
    <location>
        <position position="161"/>
    </location>
</feature>
<dbReference type="GO" id="GO:0008840">
    <property type="term" value="F:4-hydroxy-tetrahydrodipicolinate synthase activity"/>
    <property type="evidence" value="ECO:0007669"/>
    <property type="project" value="UniProtKB-UniRule"/>
</dbReference>
<comment type="function">
    <text evidence="1 12">Catalyzes the condensation of (S)-aspartate-beta-semialdehyde [(S)-ASA] and pyruvate to 4-hydroxy-tetrahydrodipicolinate (HTPA).</text>
</comment>
<dbReference type="GO" id="GO:0005829">
    <property type="term" value="C:cytosol"/>
    <property type="evidence" value="ECO:0007669"/>
    <property type="project" value="TreeGrafter"/>
</dbReference>
<dbReference type="InterPro" id="IPR005263">
    <property type="entry name" value="DapA"/>
</dbReference>
<dbReference type="Proteomes" id="UP000295611">
    <property type="component" value="Unassembled WGS sequence"/>
</dbReference>
<feature type="site" description="Part of a proton relay during catalysis" evidence="12">
    <location>
        <position position="44"/>
    </location>
</feature>
<protein>
    <recommendedName>
        <fullName evidence="4 12">4-hydroxy-tetrahydrodipicolinate synthase</fullName>
        <shortName evidence="12">HTPA synthase</shortName>
        <ecNumber evidence="4 12">4.3.3.7</ecNumber>
    </recommendedName>
</protein>
<gene>
    <name evidence="12" type="primary">dapA</name>
    <name evidence="16" type="ORF">DFP86_11348</name>
</gene>
<evidence type="ECO:0000256" key="5">
    <source>
        <dbReference type="ARBA" id="ARBA00022490"/>
    </source>
</evidence>
<evidence type="ECO:0000256" key="2">
    <source>
        <dbReference type="ARBA" id="ARBA00005120"/>
    </source>
</evidence>
<evidence type="ECO:0000256" key="10">
    <source>
        <dbReference type="ARBA" id="ARBA00023270"/>
    </source>
</evidence>